<dbReference type="InterPro" id="IPR050667">
    <property type="entry name" value="PPR-containing_protein"/>
</dbReference>
<comment type="similarity">
    <text evidence="1">Belongs to the PPR family. P subfamily.</text>
</comment>
<evidence type="ECO:0000256" key="3">
    <source>
        <dbReference type="PROSITE-ProRule" id="PRU00708"/>
    </source>
</evidence>
<evidence type="ECO:0000256" key="2">
    <source>
        <dbReference type="ARBA" id="ARBA00022737"/>
    </source>
</evidence>
<dbReference type="PROSITE" id="PS51375">
    <property type="entry name" value="PPR"/>
    <property type="match status" value="1"/>
</dbReference>
<dbReference type="Proteomes" id="UP000265566">
    <property type="component" value="Chromosome 6"/>
</dbReference>
<reference evidence="7" key="3">
    <citation type="submission" date="2015-04" db="UniProtKB">
        <authorList>
            <consortium name="EnsemblPlants"/>
        </authorList>
    </citation>
    <scope>IDENTIFICATION</scope>
    <source>
        <strain evidence="7">cv. Jemalong A17</strain>
    </source>
</reference>
<feature type="region of interest" description="Disordered" evidence="4">
    <location>
        <begin position="39"/>
        <end position="63"/>
    </location>
</feature>
<dbReference type="AlphaFoldDB" id="A0A072U8V1"/>
<dbReference type="Gene3D" id="1.25.40.10">
    <property type="entry name" value="Tetratricopeptide repeat domain"/>
    <property type="match status" value="2"/>
</dbReference>
<dbReference type="Gramene" id="rna35879">
    <property type="protein sequence ID" value="RHN51445.1"/>
    <property type="gene ID" value="gene35879"/>
</dbReference>
<name>A0A072U8V1_MEDTR</name>
<evidence type="ECO:0000313" key="8">
    <source>
        <dbReference type="Proteomes" id="UP000002051"/>
    </source>
</evidence>
<dbReference type="PANTHER" id="PTHR47939:SF9">
    <property type="entry name" value="(WILD MALAYSIAN BANANA) HYPOTHETICAL PROTEIN"/>
    <property type="match status" value="1"/>
</dbReference>
<dbReference type="Pfam" id="PF01535">
    <property type="entry name" value="PPR"/>
    <property type="match status" value="1"/>
</dbReference>
<reference evidence="6" key="4">
    <citation type="journal article" date="2018" name="Nat. Plants">
        <title>Whole-genome landscape of Medicago truncatula symbiotic genes.</title>
        <authorList>
            <person name="Pecrix Y."/>
            <person name="Gamas P."/>
            <person name="Carrere S."/>
        </authorList>
    </citation>
    <scope>NUCLEOTIDE SEQUENCE</scope>
    <source>
        <tissue evidence="6">Leaves</tissue>
    </source>
</reference>
<dbReference type="OrthoDB" id="185373at2759"/>
<reference evidence="5 8" key="1">
    <citation type="journal article" date="2011" name="Nature">
        <title>The Medicago genome provides insight into the evolution of rhizobial symbioses.</title>
        <authorList>
            <person name="Young N.D."/>
            <person name="Debelle F."/>
            <person name="Oldroyd G.E."/>
            <person name="Geurts R."/>
            <person name="Cannon S.B."/>
            <person name="Udvardi M.K."/>
            <person name="Benedito V.A."/>
            <person name="Mayer K.F."/>
            <person name="Gouzy J."/>
            <person name="Schoof H."/>
            <person name="Van de Peer Y."/>
            <person name="Proost S."/>
            <person name="Cook D.R."/>
            <person name="Meyers B.C."/>
            <person name="Spannagl M."/>
            <person name="Cheung F."/>
            <person name="De Mita S."/>
            <person name="Krishnakumar V."/>
            <person name="Gundlach H."/>
            <person name="Zhou S."/>
            <person name="Mudge J."/>
            <person name="Bharti A.K."/>
            <person name="Murray J.D."/>
            <person name="Naoumkina M.A."/>
            <person name="Rosen B."/>
            <person name="Silverstein K.A."/>
            <person name="Tang H."/>
            <person name="Rombauts S."/>
            <person name="Zhao P.X."/>
            <person name="Zhou P."/>
            <person name="Barbe V."/>
            <person name="Bardou P."/>
            <person name="Bechner M."/>
            <person name="Bellec A."/>
            <person name="Berger A."/>
            <person name="Berges H."/>
            <person name="Bidwell S."/>
            <person name="Bisseling T."/>
            <person name="Choisne N."/>
            <person name="Couloux A."/>
            <person name="Denny R."/>
            <person name="Deshpande S."/>
            <person name="Dai X."/>
            <person name="Doyle J.J."/>
            <person name="Dudez A.M."/>
            <person name="Farmer A.D."/>
            <person name="Fouteau S."/>
            <person name="Franken C."/>
            <person name="Gibelin C."/>
            <person name="Gish J."/>
            <person name="Goldstein S."/>
            <person name="Gonzalez A.J."/>
            <person name="Green P.J."/>
            <person name="Hallab A."/>
            <person name="Hartog M."/>
            <person name="Hua A."/>
            <person name="Humphray S.J."/>
            <person name="Jeong D.H."/>
            <person name="Jing Y."/>
            <person name="Jocker A."/>
            <person name="Kenton S.M."/>
            <person name="Kim D.J."/>
            <person name="Klee K."/>
            <person name="Lai H."/>
            <person name="Lang C."/>
            <person name="Lin S."/>
            <person name="Macmil S.L."/>
            <person name="Magdelenat G."/>
            <person name="Matthews L."/>
            <person name="McCorrison J."/>
            <person name="Monaghan E.L."/>
            <person name="Mun J.H."/>
            <person name="Najar F.Z."/>
            <person name="Nicholson C."/>
            <person name="Noirot C."/>
            <person name="O'Bleness M."/>
            <person name="Paule C.R."/>
            <person name="Poulain J."/>
            <person name="Prion F."/>
            <person name="Qin B."/>
            <person name="Qu C."/>
            <person name="Retzel E.F."/>
            <person name="Riddle C."/>
            <person name="Sallet E."/>
            <person name="Samain S."/>
            <person name="Samson N."/>
            <person name="Sanders I."/>
            <person name="Saurat O."/>
            <person name="Scarpelli C."/>
            <person name="Schiex T."/>
            <person name="Segurens B."/>
            <person name="Severin A.J."/>
            <person name="Sherrier D.J."/>
            <person name="Shi R."/>
            <person name="Sims S."/>
            <person name="Singer S.R."/>
            <person name="Sinharoy S."/>
            <person name="Sterck L."/>
            <person name="Viollet A."/>
            <person name="Wang B.B."/>
            <person name="Wang K."/>
            <person name="Wang M."/>
            <person name="Wang X."/>
            <person name="Warfsmann J."/>
            <person name="Weissenbach J."/>
            <person name="White D.D."/>
            <person name="White J.D."/>
            <person name="Wiley G.B."/>
            <person name="Wincker P."/>
            <person name="Xing Y."/>
            <person name="Yang L."/>
            <person name="Yao Z."/>
            <person name="Ying F."/>
            <person name="Zhai J."/>
            <person name="Zhou L."/>
            <person name="Zuber A."/>
            <person name="Denarie J."/>
            <person name="Dixon R.A."/>
            <person name="May G.D."/>
            <person name="Schwartz D.C."/>
            <person name="Rogers J."/>
            <person name="Quetier F."/>
            <person name="Town C.D."/>
            <person name="Roe B.A."/>
        </authorList>
    </citation>
    <scope>NUCLEOTIDE SEQUENCE [LARGE SCALE GENOMIC DNA]</scope>
    <source>
        <strain evidence="5">A17</strain>
        <strain evidence="7 8">cv. Jemalong A17</strain>
    </source>
</reference>
<dbReference type="Pfam" id="PF13812">
    <property type="entry name" value="PPR_3"/>
    <property type="match status" value="1"/>
</dbReference>
<dbReference type="InterPro" id="IPR011990">
    <property type="entry name" value="TPR-like_helical_dom_sf"/>
</dbReference>
<dbReference type="STRING" id="3880.A0A072U8V1"/>
<sequence length="364" mass="41458">MASRLLRRSLRHYSTFLSRNYSSVLDDPPRLVYHRDRNCPMRSQKNSSALKSPLPLPQTKAETNRKAERFISRAIAFYGQAGMFDQALNAFNFSHEKLNVTPSVKSLNGLLTAAIITYNPHEVTRIYKDFPKMYSIKPNADTYNLVMGYFVDTGSTTSIFSIFVDMSVYRVKPNATTFNKAFLGFLEENKFEEIEKLVYLMENRYGLTPYPMSYSVRIKGLCKLKMFDEARRVIGLKAQTGLKPSVEDFYPLISGVCEAGDVGLARLYFHHMKTDVGIPRCDSFYFLVDSLCKIGEFEHAFDDAMDMIRVGCVPTLTTMKKLVNGLVCVSKVDDAKKLVEKIKDKFSENGDKWGELEESLPQES</sequence>
<feature type="compositionally biased region" description="Polar residues" evidence="4">
    <location>
        <begin position="41"/>
        <end position="50"/>
    </location>
</feature>
<dbReference type="PANTHER" id="PTHR47939">
    <property type="entry name" value="MEMBRANE-ASSOCIATED SALT-INDUCIBLE PROTEIN-LIKE"/>
    <property type="match status" value="1"/>
</dbReference>
<evidence type="ECO:0000313" key="7">
    <source>
        <dbReference type="EnsemblPlants" id="KEH26219"/>
    </source>
</evidence>
<evidence type="ECO:0000256" key="1">
    <source>
        <dbReference type="ARBA" id="ARBA00007626"/>
    </source>
</evidence>
<evidence type="ECO:0000313" key="5">
    <source>
        <dbReference type="EMBL" id="KEH26219.1"/>
    </source>
</evidence>
<protein>
    <submittedName>
        <fullName evidence="5">Membrane-associated salt-inducible protein</fullName>
    </submittedName>
    <submittedName>
        <fullName evidence="6">Putative pentatricopeptide</fullName>
    </submittedName>
</protein>
<dbReference type="EnsemblPlants" id="KEH26219">
    <property type="protein sequence ID" value="KEH26219"/>
    <property type="gene ID" value="MTR_6g047970"/>
</dbReference>
<dbReference type="EMBL" id="CM001222">
    <property type="protein sequence ID" value="KEH26219.1"/>
    <property type="molecule type" value="Genomic_DNA"/>
</dbReference>
<dbReference type="EMBL" id="PSQE01000006">
    <property type="protein sequence ID" value="RHN51445.1"/>
    <property type="molecule type" value="Genomic_DNA"/>
</dbReference>
<reference evidence="5 8" key="2">
    <citation type="journal article" date="2014" name="BMC Genomics">
        <title>An improved genome release (version Mt4.0) for the model legume Medicago truncatula.</title>
        <authorList>
            <person name="Tang H."/>
            <person name="Krishnakumar V."/>
            <person name="Bidwell S."/>
            <person name="Rosen B."/>
            <person name="Chan A."/>
            <person name="Zhou S."/>
            <person name="Gentzbittel L."/>
            <person name="Childs K.L."/>
            <person name="Yandell M."/>
            <person name="Gundlach H."/>
            <person name="Mayer K.F."/>
            <person name="Schwartz D.C."/>
            <person name="Town C.D."/>
        </authorList>
    </citation>
    <scope>GENOME REANNOTATION</scope>
    <source>
        <strain evidence="5">A17</strain>
        <strain evidence="7 8">cv. Jemalong A17</strain>
    </source>
</reference>
<gene>
    <name evidence="7" type="primary">25496415</name>
    <name evidence="5" type="ordered locus">MTR_6g047970</name>
    <name evidence="6" type="ORF">MtrunA17_Chr6g0468631</name>
</gene>
<dbReference type="KEGG" id="mtr:25496415"/>
<accession>A0A072U8V1</accession>
<keyword evidence="2" id="KW-0677">Repeat</keyword>
<dbReference type="Proteomes" id="UP000002051">
    <property type="component" value="Chromosome 6"/>
</dbReference>
<feature type="repeat" description="PPR" evidence="3">
    <location>
        <begin position="210"/>
        <end position="244"/>
    </location>
</feature>
<keyword evidence="8" id="KW-1185">Reference proteome</keyword>
<dbReference type="InterPro" id="IPR002885">
    <property type="entry name" value="PPR_rpt"/>
</dbReference>
<evidence type="ECO:0000313" key="6">
    <source>
        <dbReference type="EMBL" id="RHN51445.1"/>
    </source>
</evidence>
<proteinExistence type="inferred from homology"/>
<evidence type="ECO:0000256" key="4">
    <source>
        <dbReference type="SAM" id="MobiDB-lite"/>
    </source>
</evidence>
<dbReference type="GO" id="GO:0003729">
    <property type="term" value="F:mRNA binding"/>
    <property type="evidence" value="ECO:0000318"/>
    <property type="project" value="GO_Central"/>
</dbReference>
<organism evidence="5 8">
    <name type="scientific">Medicago truncatula</name>
    <name type="common">Barrel medic</name>
    <name type="synonym">Medicago tribuloides</name>
    <dbReference type="NCBI Taxonomy" id="3880"/>
    <lineage>
        <taxon>Eukaryota</taxon>
        <taxon>Viridiplantae</taxon>
        <taxon>Streptophyta</taxon>
        <taxon>Embryophyta</taxon>
        <taxon>Tracheophyta</taxon>
        <taxon>Spermatophyta</taxon>
        <taxon>Magnoliopsida</taxon>
        <taxon>eudicotyledons</taxon>
        <taxon>Gunneridae</taxon>
        <taxon>Pentapetalae</taxon>
        <taxon>rosids</taxon>
        <taxon>fabids</taxon>
        <taxon>Fabales</taxon>
        <taxon>Fabaceae</taxon>
        <taxon>Papilionoideae</taxon>
        <taxon>50 kb inversion clade</taxon>
        <taxon>NPAAA clade</taxon>
        <taxon>Hologalegina</taxon>
        <taxon>IRL clade</taxon>
        <taxon>Trifolieae</taxon>
        <taxon>Medicago</taxon>
    </lineage>
</organism>
<dbReference type="HOGENOM" id="CLU_761580_0_0_1"/>